<dbReference type="RefSeq" id="XP_016221811.1">
    <property type="nucleotide sequence ID" value="XM_016372479.1"/>
</dbReference>
<dbReference type="HOGENOM" id="CLU_010503_0_0_1"/>
<evidence type="ECO:0000256" key="2">
    <source>
        <dbReference type="SAM" id="MobiDB-lite"/>
    </source>
</evidence>
<dbReference type="GeneID" id="27325411"/>
<dbReference type="VEuPathDB" id="FungiDB:PV10_07566"/>
<feature type="coiled-coil region" evidence="1">
    <location>
        <begin position="521"/>
        <end position="577"/>
    </location>
</feature>
<dbReference type="EMBL" id="KN847524">
    <property type="protein sequence ID" value="KIV90237.1"/>
    <property type="molecule type" value="Genomic_DNA"/>
</dbReference>
<dbReference type="OrthoDB" id="6365728at2759"/>
<accession>A0A0D1Z5X0</accession>
<dbReference type="STRING" id="212818.A0A0D1Z5X0"/>
<protein>
    <submittedName>
        <fullName evidence="3">Uncharacterized protein</fullName>
    </submittedName>
</protein>
<evidence type="ECO:0000256" key="1">
    <source>
        <dbReference type="SAM" id="Coils"/>
    </source>
</evidence>
<feature type="compositionally biased region" description="Low complexity" evidence="2">
    <location>
        <begin position="29"/>
        <end position="39"/>
    </location>
</feature>
<keyword evidence="1" id="KW-0175">Coiled coil</keyword>
<evidence type="ECO:0000313" key="4">
    <source>
        <dbReference type="Proteomes" id="UP000054302"/>
    </source>
</evidence>
<feature type="coiled-coil region" evidence="1">
    <location>
        <begin position="621"/>
        <end position="648"/>
    </location>
</feature>
<gene>
    <name evidence="3" type="ORF">PV10_07566</name>
</gene>
<feature type="compositionally biased region" description="Basic and acidic residues" evidence="2">
    <location>
        <begin position="182"/>
        <end position="197"/>
    </location>
</feature>
<sequence length="804" mass="89408">MSTTMYQTNAKPRGRRGSQGETLDKPARSRATSSASLRLSKTLSRALDELSVPRNSRPGSPAIYLHRNKTIDARVSDTEVGSRAHIVEPQARKRQASVPADPLSRERGLSAATIAGMSLPQPGERQTESAHVEIDGNRQEWASQASTNSKASSPPLSTSTTRSFRSVAAMQPTVTEESDEKVEDKPAREQQDQKPEDPVLTVDQQPALVPGSFPEEVPVAAFYQTPQTNPTTKDPRASESSIDELLLAPAPKASIPLLQPARAGSPWAHLSESGISNPVAPRAPSIARPTTTHPEQFPTGRSPITSAPGSPFMQHYAPAFAQSPPLPPTQSPIIHQYGPPPPPSTMQYPPPFAYPPPMVGGPVYDPSVGLPMYGPPGFPMYPPEMIPRPVSGDVDEERDRLLEKVSSVLPDINRLLLQYQETQGLLTEKDNLVKQAESQHIEEIGKLKLELSITKEEYDKLLGLQAAESVNLKTLVSEQEKKIEHLMRQVYDIESEKTRSVALEARVQEVEFQLEQSKAFAEDANVQRGLVEDKLNTLNEQIASDAAAHERIVAEIKEDYERRLSEGEEAHANATAEHKAALARVQLDLAAMITKHTSQNKDLETSRAIITALEGEKTAKDEAMEAAAQEHQRELAAYQQTIDEIMTRHDQEVALWSEKLARSIVRREDMIQDLKRSFDGRLEKERKDKQAEIAALTETHENRQRMLQDKLETAQGRSLSVEKELDKERALHTAVKDEFAKSQQGFQQLKTRHDRANRHHMELSQAMQSMRNKQIEWQRESERMDSLLQSLGQVDVNAKGEQGE</sequence>
<feature type="compositionally biased region" description="Low complexity" evidence="2">
    <location>
        <begin position="152"/>
        <end position="166"/>
    </location>
</feature>
<name>A0A0D1Z5X0_EXOME</name>
<reference evidence="3 4" key="1">
    <citation type="submission" date="2015-01" db="EMBL/GenBank/DDBJ databases">
        <title>The Genome Sequence of Exophiala mesophila CBS40295.</title>
        <authorList>
            <consortium name="The Broad Institute Genomics Platform"/>
            <person name="Cuomo C."/>
            <person name="de Hoog S."/>
            <person name="Gorbushina A."/>
            <person name="Stielow B."/>
            <person name="Teixiera M."/>
            <person name="Abouelleil A."/>
            <person name="Chapman S.B."/>
            <person name="Priest M."/>
            <person name="Young S.K."/>
            <person name="Wortman J."/>
            <person name="Nusbaum C."/>
            <person name="Birren B."/>
        </authorList>
    </citation>
    <scope>NUCLEOTIDE SEQUENCE [LARGE SCALE GENOMIC DNA]</scope>
    <source>
        <strain evidence="3 4">CBS 40295</strain>
    </source>
</reference>
<feature type="region of interest" description="Disordered" evidence="2">
    <location>
        <begin position="138"/>
        <end position="201"/>
    </location>
</feature>
<organism evidence="3 4">
    <name type="scientific">Exophiala mesophila</name>
    <name type="common">Black yeast-like fungus</name>
    <dbReference type="NCBI Taxonomy" id="212818"/>
    <lineage>
        <taxon>Eukaryota</taxon>
        <taxon>Fungi</taxon>
        <taxon>Dikarya</taxon>
        <taxon>Ascomycota</taxon>
        <taxon>Pezizomycotina</taxon>
        <taxon>Eurotiomycetes</taxon>
        <taxon>Chaetothyriomycetidae</taxon>
        <taxon>Chaetothyriales</taxon>
        <taxon>Herpotrichiellaceae</taxon>
        <taxon>Exophiala</taxon>
    </lineage>
</organism>
<dbReference type="OMA" id="ISEWEAY"/>
<evidence type="ECO:0000313" key="3">
    <source>
        <dbReference type="EMBL" id="KIV90237.1"/>
    </source>
</evidence>
<dbReference type="AlphaFoldDB" id="A0A0D1Z5X0"/>
<keyword evidence="4" id="KW-1185">Reference proteome</keyword>
<feature type="compositionally biased region" description="Polar residues" evidence="2">
    <location>
        <begin position="140"/>
        <end position="151"/>
    </location>
</feature>
<feature type="region of interest" description="Disordered" evidence="2">
    <location>
        <begin position="1"/>
        <end position="39"/>
    </location>
</feature>
<proteinExistence type="predicted"/>
<feature type="compositionally biased region" description="Polar residues" evidence="2">
    <location>
        <begin position="1"/>
        <end position="10"/>
    </location>
</feature>
<dbReference type="Proteomes" id="UP000054302">
    <property type="component" value="Unassembled WGS sequence"/>
</dbReference>